<evidence type="ECO:0000313" key="3">
    <source>
        <dbReference type="Proteomes" id="UP000265618"/>
    </source>
</evidence>
<keyword evidence="3" id="KW-1185">Reference proteome</keyword>
<accession>A0A9K3CSD1</accession>
<keyword evidence="1" id="KW-0812">Transmembrane</keyword>
<feature type="transmembrane region" description="Helical" evidence="1">
    <location>
        <begin position="81"/>
        <end position="103"/>
    </location>
</feature>
<evidence type="ECO:0000313" key="2">
    <source>
        <dbReference type="EMBL" id="GIQ82261.1"/>
    </source>
</evidence>
<organism evidence="2 3">
    <name type="scientific">Kipferlia bialata</name>
    <dbReference type="NCBI Taxonomy" id="797122"/>
    <lineage>
        <taxon>Eukaryota</taxon>
        <taxon>Metamonada</taxon>
        <taxon>Carpediemonas-like organisms</taxon>
        <taxon>Kipferlia</taxon>
    </lineage>
</organism>
<proteinExistence type="predicted"/>
<protein>
    <submittedName>
        <fullName evidence="2">Uncharacterized protein</fullName>
    </submittedName>
</protein>
<dbReference type="AlphaFoldDB" id="A0A9K3CSD1"/>
<name>A0A9K3CSD1_9EUKA</name>
<evidence type="ECO:0000256" key="1">
    <source>
        <dbReference type="SAM" id="Phobius"/>
    </source>
</evidence>
<comment type="caution">
    <text evidence="2">The sequence shown here is derived from an EMBL/GenBank/DDBJ whole genome shotgun (WGS) entry which is preliminary data.</text>
</comment>
<keyword evidence="1" id="KW-0472">Membrane</keyword>
<reference evidence="2 3" key="1">
    <citation type="journal article" date="2018" name="PLoS ONE">
        <title>The draft genome of Kipferlia bialata reveals reductive genome evolution in fornicate parasites.</title>
        <authorList>
            <person name="Tanifuji G."/>
            <person name="Takabayashi S."/>
            <person name="Kume K."/>
            <person name="Takagi M."/>
            <person name="Nakayama T."/>
            <person name="Kamikawa R."/>
            <person name="Inagaki Y."/>
            <person name="Hashimoto T."/>
        </authorList>
    </citation>
    <scope>NUCLEOTIDE SEQUENCE [LARGE SCALE GENOMIC DNA]</scope>
    <source>
        <strain evidence="2">NY0173</strain>
    </source>
</reference>
<keyword evidence="1" id="KW-1133">Transmembrane helix</keyword>
<gene>
    <name evidence="2" type="ORF">KIPB_003363</name>
</gene>
<dbReference type="Proteomes" id="UP000265618">
    <property type="component" value="Unassembled WGS sequence"/>
</dbReference>
<feature type="non-terminal residue" evidence="2">
    <location>
        <position position="1"/>
    </location>
</feature>
<dbReference type="EMBL" id="BDIP01000638">
    <property type="protein sequence ID" value="GIQ82261.1"/>
    <property type="molecule type" value="Genomic_DNA"/>
</dbReference>
<sequence length="206" mass="24222">PTDDLYQCPTLDNDVDDFLSTSVADLKLSQPIKVHLYLPKTELTRVEATQIPGLIRMYYLYRMTRLRRDQKRLINEGLHTLLWTIFVDIFMYILRVVIMIPLAEKMPNTATQECVNFLTGLVEIASWAIFWPPVEKIFHGWRPLSQDRLMCKKLADVPVTMMENTDVEIPKEAPTRLSPPRMTMSDRRERERLRQRQLMARNKGMV</sequence>